<feature type="binding site" evidence="1">
    <location>
        <position position="11"/>
    </location>
    <ligand>
        <name>Zn(2+)</name>
        <dbReference type="ChEBI" id="CHEBI:29105"/>
    </ligand>
</feature>
<keyword evidence="3" id="KW-1185">Reference proteome</keyword>
<dbReference type="EMBL" id="ACZI02000003">
    <property type="protein sequence ID" value="EFV13719.1"/>
    <property type="molecule type" value="Genomic_DNA"/>
</dbReference>
<organism evidence="2 3">
    <name type="scientific">Segniliparus rugosus (strain ATCC BAA-974 / DSM 45345 / CCUG 50838 / CIP 108380 / JCM 13579 / CDC 945)</name>
    <dbReference type="NCBI Taxonomy" id="679197"/>
    <lineage>
        <taxon>Bacteria</taxon>
        <taxon>Bacillati</taxon>
        <taxon>Actinomycetota</taxon>
        <taxon>Actinomycetes</taxon>
        <taxon>Mycobacteriales</taxon>
        <taxon>Segniliparaceae</taxon>
        <taxon>Segniliparus</taxon>
    </lineage>
</organism>
<comment type="caution">
    <text evidence="2">The sequence shown here is derived from an EMBL/GenBank/DDBJ whole genome shotgun (WGS) entry which is preliminary data.</text>
</comment>
<dbReference type="InterPro" id="IPR052891">
    <property type="entry name" value="DNA-3mA_glycosylase"/>
</dbReference>
<dbReference type="STRING" id="679197.HMPREF9336_01426"/>
<dbReference type="SUPFAM" id="SSF48150">
    <property type="entry name" value="DNA-glycosylase"/>
    <property type="match status" value="1"/>
</dbReference>
<proteinExistence type="predicted"/>
<dbReference type="Pfam" id="PF03352">
    <property type="entry name" value="Adenine_glyco"/>
    <property type="match status" value="1"/>
</dbReference>
<dbReference type="Gene3D" id="1.10.340.30">
    <property type="entry name" value="Hypothetical protein, domain 2"/>
    <property type="match status" value="1"/>
</dbReference>
<dbReference type="HOGENOM" id="CLU_083758_0_0_11"/>
<dbReference type="OrthoDB" id="9807664at2"/>
<feature type="binding site" evidence="1">
    <location>
        <position position="188"/>
    </location>
    <ligand>
        <name>Zn(2+)</name>
        <dbReference type="ChEBI" id="CHEBI:29105"/>
    </ligand>
</feature>
<dbReference type="AlphaFoldDB" id="E5XPK4"/>
<keyword evidence="1" id="KW-0479">Metal-binding</keyword>
<dbReference type="InterPro" id="IPR004597">
    <property type="entry name" value="Tag"/>
</dbReference>
<keyword evidence="1" id="KW-0862">Zinc</keyword>
<dbReference type="Proteomes" id="UP000004816">
    <property type="component" value="Unassembled WGS sequence"/>
</dbReference>
<protein>
    <submittedName>
        <fullName evidence="2">DNA-3-methyladenine glycosylase I</fullName>
    </submittedName>
</protein>
<dbReference type="PANTHER" id="PTHR30037:SF4">
    <property type="entry name" value="DNA-3-METHYLADENINE GLYCOSYLASE I"/>
    <property type="match status" value="1"/>
</dbReference>
<reference evidence="2 3" key="1">
    <citation type="journal article" date="2011" name="Stand. Genomic Sci.">
        <title>High quality draft genome sequence of Segniliparus rugosus CDC 945(T)= (ATCC BAA-974(T)).</title>
        <authorList>
            <person name="Earl A.M."/>
            <person name="Desjardins C.A."/>
            <person name="Fitzgerald M.G."/>
            <person name="Arachchi H.M."/>
            <person name="Zeng Q."/>
            <person name="Mehta T."/>
            <person name="Griggs A."/>
            <person name="Birren B.W."/>
            <person name="Toney N.C."/>
            <person name="Carr J."/>
            <person name="Posey J."/>
            <person name="Butler W.R."/>
        </authorList>
    </citation>
    <scope>NUCLEOTIDE SEQUENCE [LARGE SCALE GENOMIC DNA]</scope>
    <source>
        <strain evidence="3">ATCC BAA-974 / DSM 45345 / CCUG 50838 / CIP 108380 / JCM 13579 / CDC 945</strain>
    </source>
</reference>
<evidence type="ECO:0000313" key="3">
    <source>
        <dbReference type="Proteomes" id="UP000004816"/>
    </source>
</evidence>
<evidence type="ECO:0000256" key="1">
    <source>
        <dbReference type="PIRSR" id="PIRSR604597-1"/>
    </source>
</evidence>
<dbReference type="GO" id="GO:0008725">
    <property type="term" value="F:DNA-3-methyladenine glycosylase activity"/>
    <property type="evidence" value="ECO:0007669"/>
    <property type="project" value="InterPro"/>
</dbReference>
<dbReference type="InterPro" id="IPR005019">
    <property type="entry name" value="Adenine_glyco"/>
</dbReference>
<dbReference type="InterPro" id="IPR011257">
    <property type="entry name" value="DNA_glycosylase"/>
</dbReference>
<dbReference type="eggNOG" id="COG2818">
    <property type="taxonomic scope" value="Bacteria"/>
</dbReference>
<dbReference type="NCBIfam" id="TIGR00624">
    <property type="entry name" value="tag"/>
    <property type="match status" value="1"/>
</dbReference>
<feature type="binding site" evidence="1">
    <location>
        <position position="184"/>
    </location>
    <ligand>
        <name>Zn(2+)</name>
        <dbReference type="ChEBI" id="CHEBI:29105"/>
    </ligand>
</feature>
<gene>
    <name evidence="2" type="ORF">HMPREF9336_01426</name>
</gene>
<dbReference type="GO" id="GO:0006284">
    <property type="term" value="P:base-excision repair"/>
    <property type="evidence" value="ECO:0007669"/>
    <property type="project" value="InterPro"/>
</dbReference>
<dbReference type="PANTHER" id="PTHR30037">
    <property type="entry name" value="DNA-3-METHYLADENINE GLYCOSYLASE 1"/>
    <property type="match status" value="1"/>
</dbReference>
<accession>E5XPK4</accession>
<sequence length="211" mass="23545">MNEAAEPVVRCAWAESPKDPAVRELYTRYHDEEWGKPITNGNALYERFCLEAFQAGLSWITILRKREAFRAAFAGFDPAVVAAFGEPDVARLMADAGIVRSRPKILAAINAARLVQEIGEAEFAELLWSFAPEPRPRPELLEAVPAQTPESAAMAKELRKRGFSFCGPTTCYAMMQATGMVDDHLASCWVAELWDNRTHICSRVNSLVDQR</sequence>
<dbReference type="GO" id="GO:0046872">
    <property type="term" value="F:metal ion binding"/>
    <property type="evidence" value="ECO:0007669"/>
    <property type="project" value="UniProtKB-KW"/>
</dbReference>
<feature type="binding site" evidence="1">
    <location>
        <position position="30"/>
    </location>
    <ligand>
        <name>Zn(2+)</name>
        <dbReference type="ChEBI" id="CHEBI:29105"/>
    </ligand>
</feature>
<evidence type="ECO:0000313" key="2">
    <source>
        <dbReference type="EMBL" id="EFV13719.1"/>
    </source>
</evidence>
<dbReference type="RefSeq" id="WP_007469017.1">
    <property type="nucleotide sequence ID" value="NZ_KI391954.1"/>
</dbReference>
<name>E5XPK4_SEGRC</name>